<protein>
    <submittedName>
        <fullName evidence="2">Uncharacterized protein</fullName>
    </submittedName>
</protein>
<dbReference type="Proteomes" id="UP000290289">
    <property type="component" value="Chromosome 7"/>
</dbReference>
<dbReference type="EMBL" id="RDQH01000333">
    <property type="protein sequence ID" value="RXH94791.1"/>
    <property type="molecule type" value="Genomic_DNA"/>
</dbReference>
<reference evidence="2 3" key="1">
    <citation type="submission" date="2018-10" db="EMBL/GenBank/DDBJ databases">
        <title>A high-quality apple genome assembly.</title>
        <authorList>
            <person name="Hu J."/>
        </authorList>
    </citation>
    <scope>NUCLEOTIDE SEQUENCE [LARGE SCALE GENOMIC DNA]</scope>
    <source>
        <strain evidence="3">cv. HFTH1</strain>
        <tissue evidence="2">Young leaf</tissue>
    </source>
</reference>
<proteinExistence type="predicted"/>
<evidence type="ECO:0000313" key="3">
    <source>
        <dbReference type="Proteomes" id="UP000290289"/>
    </source>
</evidence>
<evidence type="ECO:0000313" key="2">
    <source>
        <dbReference type="EMBL" id="RXH94791.1"/>
    </source>
</evidence>
<dbReference type="AlphaFoldDB" id="A0A498JN85"/>
<keyword evidence="3" id="KW-1185">Reference proteome</keyword>
<sequence length="93" mass="11116">MLTWLNRDHKNRRARGGYQNWRAENPITPKSNSRSYDSEFLASLFFHALRTQGQRGRGRPRKTWKLDYLDLTKDITQNQAQWRSRIHIADSTQ</sequence>
<comment type="caution">
    <text evidence="2">The sequence shown here is derived from an EMBL/GenBank/DDBJ whole genome shotgun (WGS) entry which is preliminary data.</text>
</comment>
<organism evidence="2 3">
    <name type="scientific">Malus domestica</name>
    <name type="common">Apple</name>
    <name type="synonym">Pyrus malus</name>
    <dbReference type="NCBI Taxonomy" id="3750"/>
    <lineage>
        <taxon>Eukaryota</taxon>
        <taxon>Viridiplantae</taxon>
        <taxon>Streptophyta</taxon>
        <taxon>Embryophyta</taxon>
        <taxon>Tracheophyta</taxon>
        <taxon>Spermatophyta</taxon>
        <taxon>Magnoliopsida</taxon>
        <taxon>eudicotyledons</taxon>
        <taxon>Gunneridae</taxon>
        <taxon>Pentapetalae</taxon>
        <taxon>rosids</taxon>
        <taxon>fabids</taxon>
        <taxon>Rosales</taxon>
        <taxon>Rosaceae</taxon>
        <taxon>Amygdaloideae</taxon>
        <taxon>Maleae</taxon>
        <taxon>Malus</taxon>
    </lineage>
</organism>
<gene>
    <name evidence="2" type="ORF">DVH24_024475</name>
</gene>
<name>A0A498JN85_MALDO</name>
<feature type="region of interest" description="Disordered" evidence="1">
    <location>
        <begin position="15"/>
        <end position="34"/>
    </location>
</feature>
<evidence type="ECO:0000256" key="1">
    <source>
        <dbReference type="SAM" id="MobiDB-lite"/>
    </source>
</evidence>
<accession>A0A498JN85</accession>